<proteinExistence type="predicted"/>
<dbReference type="RefSeq" id="WP_058023940.1">
    <property type="nucleotide sequence ID" value="NZ_LNDJ01000047.1"/>
</dbReference>
<name>A0A0T6DTE0_9GAMM</name>
<evidence type="ECO:0000313" key="2">
    <source>
        <dbReference type="Proteomes" id="UP000051202"/>
    </source>
</evidence>
<dbReference type="STRING" id="554343.AS194_05085"/>
<evidence type="ECO:0000313" key="1">
    <source>
        <dbReference type="EMBL" id="KRU23305.1"/>
    </source>
</evidence>
<gene>
    <name evidence="1" type="ORF">AS194_05085</name>
</gene>
<comment type="caution">
    <text evidence="1">The sequence shown here is derived from an EMBL/GenBank/DDBJ whole genome shotgun (WGS) entry which is preliminary data.</text>
</comment>
<protein>
    <submittedName>
        <fullName evidence="1">Uncharacterized protein</fullName>
    </submittedName>
</protein>
<dbReference type="AlphaFoldDB" id="A0A0T6DTE0"/>
<keyword evidence="2" id="KW-1185">Reference proteome</keyword>
<dbReference type="Proteomes" id="UP000051202">
    <property type="component" value="Unassembled WGS sequence"/>
</dbReference>
<accession>A0A0T6DTE0</accession>
<reference evidence="1 2" key="1">
    <citation type="submission" date="2015-11" db="EMBL/GenBank/DDBJ databases">
        <title>Permanent draft genome of Psychrobacter piscatorii LQ58.</title>
        <authorList>
            <person name="Zhou M."/>
            <person name="Dong B."/>
            <person name="Liu Q."/>
        </authorList>
    </citation>
    <scope>NUCLEOTIDE SEQUENCE [LARGE SCALE GENOMIC DNA]</scope>
    <source>
        <strain evidence="1 2">LQ58</strain>
    </source>
</reference>
<organism evidence="1 2">
    <name type="scientific">Psychrobacter piscatorii</name>
    <dbReference type="NCBI Taxonomy" id="554343"/>
    <lineage>
        <taxon>Bacteria</taxon>
        <taxon>Pseudomonadati</taxon>
        <taxon>Pseudomonadota</taxon>
        <taxon>Gammaproteobacteria</taxon>
        <taxon>Moraxellales</taxon>
        <taxon>Moraxellaceae</taxon>
        <taxon>Psychrobacter</taxon>
    </lineage>
</organism>
<dbReference type="EMBL" id="LNDJ01000047">
    <property type="protein sequence ID" value="KRU23305.1"/>
    <property type="molecule type" value="Genomic_DNA"/>
</dbReference>
<sequence>MQVLAKVYTPLSLANSGYIAGAGAGIVTVQGKPASRKIWLLDAVTMAVEQVATSLKNGHYLFLGLDPAKEYLVMVRDHKKEYEPFAWDYVKPANDLTIAEQQTLWQTWQT</sequence>